<dbReference type="PANTHER" id="PTHR11795">
    <property type="entry name" value="BRANCHED-CHAIN AMINO ACID TRANSPORT SYSTEM PERMEASE PROTEIN LIVH"/>
    <property type="match status" value="1"/>
</dbReference>
<dbReference type="Proteomes" id="UP000565715">
    <property type="component" value="Unassembled WGS sequence"/>
</dbReference>
<evidence type="ECO:0000256" key="1">
    <source>
        <dbReference type="ARBA" id="ARBA00004651"/>
    </source>
</evidence>
<evidence type="ECO:0000256" key="4">
    <source>
        <dbReference type="ARBA" id="ARBA00022692"/>
    </source>
</evidence>
<feature type="transmembrane region" description="Helical" evidence="9">
    <location>
        <begin position="6"/>
        <end position="25"/>
    </location>
</feature>
<organism evidence="10 11">
    <name type="scientific">Nocardia speluncae</name>
    <dbReference type="NCBI Taxonomy" id="419477"/>
    <lineage>
        <taxon>Bacteria</taxon>
        <taxon>Bacillati</taxon>
        <taxon>Actinomycetota</taxon>
        <taxon>Actinomycetes</taxon>
        <taxon>Mycobacteriales</taxon>
        <taxon>Nocardiaceae</taxon>
        <taxon>Nocardia</taxon>
    </lineage>
</organism>
<feature type="transmembrane region" description="Helical" evidence="9">
    <location>
        <begin position="32"/>
        <end position="52"/>
    </location>
</feature>
<dbReference type="CDD" id="cd06582">
    <property type="entry name" value="TM_PBP1_LivH_like"/>
    <property type="match status" value="1"/>
</dbReference>
<evidence type="ECO:0000256" key="8">
    <source>
        <dbReference type="ARBA" id="ARBA00037998"/>
    </source>
</evidence>
<keyword evidence="5" id="KW-0029">Amino-acid transport</keyword>
<protein>
    <submittedName>
        <fullName evidence="10">Branched-chain amino acid ABC transporter permease</fullName>
    </submittedName>
</protein>
<dbReference type="RefSeq" id="WP_068049687.1">
    <property type="nucleotide sequence ID" value="NZ_JAAXOO010000001.1"/>
</dbReference>
<accession>A0A846X5U1</accession>
<dbReference type="PANTHER" id="PTHR11795:SF450">
    <property type="entry name" value="ABC TRANSPORTER PERMEASE PROTEIN"/>
    <property type="match status" value="1"/>
</dbReference>
<comment type="similarity">
    <text evidence="8">Belongs to the binding-protein-dependent transport system permease family. LivHM subfamily.</text>
</comment>
<keyword evidence="2" id="KW-0813">Transport</keyword>
<dbReference type="GO" id="GO:0022857">
    <property type="term" value="F:transmembrane transporter activity"/>
    <property type="evidence" value="ECO:0007669"/>
    <property type="project" value="InterPro"/>
</dbReference>
<feature type="transmembrane region" description="Helical" evidence="9">
    <location>
        <begin position="133"/>
        <end position="156"/>
    </location>
</feature>
<dbReference type="Pfam" id="PF02653">
    <property type="entry name" value="BPD_transp_2"/>
    <property type="match status" value="1"/>
</dbReference>
<sequence length="291" mass="30225">MLTDIIVPGLTFGSIYALIAMSFNVSYRPTNVVNFAQGELVMVGAMVVAATALGGLPWGLAAVAVMVLVGAIALVEERIAVTPVLRRSSHATGWVITTLAFSLVIGEVAGKLWTDQPRAVEPPAPLSLDRIELAGASFNTYQVAVVVAAVLVMLVLQRIDRTPLGCAMRAVAADRDGARLRGVDPSSLTRQSFFISGALAGLAGLLAAPLLLASLGMGLALLIKGFATLAIGGIGSNKGALLAGWTLGLVEAIGTNYVSPGLQNVVLFAFMLVFLLIRPNGVLGQKVMRHV</sequence>
<keyword evidence="4 9" id="KW-0812">Transmembrane</keyword>
<dbReference type="AlphaFoldDB" id="A0A846X5U1"/>
<reference evidence="10 11" key="1">
    <citation type="submission" date="2020-04" db="EMBL/GenBank/DDBJ databases">
        <title>MicrobeNet Type strains.</title>
        <authorList>
            <person name="Nicholson A.C."/>
        </authorList>
    </citation>
    <scope>NUCLEOTIDE SEQUENCE [LARGE SCALE GENOMIC DNA]</scope>
    <source>
        <strain evidence="10 11">DSM 45078</strain>
    </source>
</reference>
<evidence type="ECO:0000256" key="7">
    <source>
        <dbReference type="ARBA" id="ARBA00023136"/>
    </source>
</evidence>
<evidence type="ECO:0000256" key="9">
    <source>
        <dbReference type="SAM" id="Phobius"/>
    </source>
</evidence>
<keyword evidence="3" id="KW-1003">Cell membrane</keyword>
<dbReference type="EMBL" id="JAAXOO010000001">
    <property type="protein sequence ID" value="NKY31471.1"/>
    <property type="molecule type" value="Genomic_DNA"/>
</dbReference>
<name>A0A846X5U1_9NOCA</name>
<evidence type="ECO:0000313" key="11">
    <source>
        <dbReference type="Proteomes" id="UP000565715"/>
    </source>
</evidence>
<keyword evidence="11" id="KW-1185">Reference proteome</keyword>
<feature type="transmembrane region" description="Helical" evidence="9">
    <location>
        <begin position="193"/>
        <end position="211"/>
    </location>
</feature>
<evidence type="ECO:0000256" key="6">
    <source>
        <dbReference type="ARBA" id="ARBA00022989"/>
    </source>
</evidence>
<comment type="caution">
    <text evidence="10">The sequence shown here is derived from an EMBL/GenBank/DDBJ whole genome shotgun (WGS) entry which is preliminary data.</text>
</comment>
<evidence type="ECO:0000313" key="10">
    <source>
        <dbReference type="EMBL" id="NKY31471.1"/>
    </source>
</evidence>
<feature type="transmembrane region" description="Helical" evidence="9">
    <location>
        <begin position="91"/>
        <end position="113"/>
    </location>
</feature>
<dbReference type="InterPro" id="IPR052157">
    <property type="entry name" value="BCAA_transport_permease"/>
</dbReference>
<dbReference type="GO" id="GO:0005886">
    <property type="term" value="C:plasma membrane"/>
    <property type="evidence" value="ECO:0007669"/>
    <property type="project" value="UniProtKB-SubCell"/>
</dbReference>
<evidence type="ECO:0000256" key="5">
    <source>
        <dbReference type="ARBA" id="ARBA00022970"/>
    </source>
</evidence>
<evidence type="ECO:0000256" key="3">
    <source>
        <dbReference type="ARBA" id="ARBA00022475"/>
    </source>
</evidence>
<dbReference type="GO" id="GO:0006865">
    <property type="term" value="P:amino acid transport"/>
    <property type="evidence" value="ECO:0007669"/>
    <property type="project" value="UniProtKB-KW"/>
</dbReference>
<gene>
    <name evidence="10" type="ORF">HGA13_00070</name>
</gene>
<proteinExistence type="inferred from homology"/>
<evidence type="ECO:0000256" key="2">
    <source>
        <dbReference type="ARBA" id="ARBA00022448"/>
    </source>
</evidence>
<feature type="transmembrane region" description="Helical" evidence="9">
    <location>
        <begin position="265"/>
        <end position="283"/>
    </location>
</feature>
<keyword evidence="6 9" id="KW-1133">Transmembrane helix</keyword>
<dbReference type="InterPro" id="IPR001851">
    <property type="entry name" value="ABC_transp_permease"/>
</dbReference>
<comment type="subcellular location">
    <subcellularLocation>
        <location evidence="1">Cell membrane</location>
        <topology evidence="1">Multi-pass membrane protein</topology>
    </subcellularLocation>
</comment>
<feature type="transmembrane region" description="Helical" evidence="9">
    <location>
        <begin position="58"/>
        <end position="79"/>
    </location>
</feature>
<keyword evidence="7 9" id="KW-0472">Membrane</keyword>